<keyword evidence="3" id="KW-0732">Signal</keyword>
<keyword evidence="2" id="KW-0472">Membrane</keyword>
<feature type="chain" id="PRO_5028803185" evidence="3">
    <location>
        <begin position="20"/>
        <end position="595"/>
    </location>
</feature>
<dbReference type="WBParaSite" id="Pan_g479.t1">
    <property type="protein sequence ID" value="Pan_g479.t1"/>
    <property type="gene ID" value="Pan_g479"/>
</dbReference>
<feature type="compositionally biased region" description="Basic and acidic residues" evidence="1">
    <location>
        <begin position="567"/>
        <end position="587"/>
    </location>
</feature>
<feature type="region of interest" description="Disordered" evidence="1">
    <location>
        <begin position="550"/>
        <end position="595"/>
    </location>
</feature>
<feature type="compositionally biased region" description="Polar residues" evidence="1">
    <location>
        <begin position="489"/>
        <end position="499"/>
    </location>
</feature>
<feature type="region of interest" description="Disordered" evidence="1">
    <location>
        <begin position="388"/>
        <end position="525"/>
    </location>
</feature>
<feature type="signal peptide" evidence="3">
    <location>
        <begin position="1"/>
        <end position="19"/>
    </location>
</feature>
<feature type="compositionally biased region" description="Low complexity" evidence="1">
    <location>
        <begin position="200"/>
        <end position="212"/>
    </location>
</feature>
<evidence type="ECO:0000256" key="1">
    <source>
        <dbReference type="SAM" id="MobiDB-lite"/>
    </source>
</evidence>
<evidence type="ECO:0000313" key="5">
    <source>
        <dbReference type="WBParaSite" id="Pan_g479.t1"/>
    </source>
</evidence>
<keyword evidence="2" id="KW-0812">Transmembrane</keyword>
<dbReference type="Proteomes" id="UP000492821">
    <property type="component" value="Unassembled WGS sequence"/>
</dbReference>
<feature type="compositionally biased region" description="Polar residues" evidence="1">
    <location>
        <begin position="427"/>
        <end position="443"/>
    </location>
</feature>
<name>A0A7E4VY19_PANRE</name>
<feature type="region of interest" description="Disordered" evidence="1">
    <location>
        <begin position="200"/>
        <end position="226"/>
    </location>
</feature>
<organism evidence="4 5">
    <name type="scientific">Panagrellus redivivus</name>
    <name type="common">Microworm</name>
    <dbReference type="NCBI Taxonomy" id="6233"/>
    <lineage>
        <taxon>Eukaryota</taxon>
        <taxon>Metazoa</taxon>
        <taxon>Ecdysozoa</taxon>
        <taxon>Nematoda</taxon>
        <taxon>Chromadorea</taxon>
        <taxon>Rhabditida</taxon>
        <taxon>Tylenchina</taxon>
        <taxon>Panagrolaimomorpha</taxon>
        <taxon>Panagrolaimoidea</taxon>
        <taxon>Panagrolaimidae</taxon>
        <taxon>Panagrellus</taxon>
    </lineage>
</organism>
<keyword evidence="4" id="KW-1185">Reference proteome</keyword>
<feature type="compositionally biased region" description="Basic and acidic residues" evidence="1">
    <location>
        <begin position="408"/>
        <end position="425"/>
    </location>
</feature>
<evidence type="ECO:0000313" key="4">
    <source>
        <dbReference type="Proteomes" id="UP000492821"/>
    </source>
</evidence>
<keyword evidence="2" id="KW-1133">Transmembrane helix</keyword>
<feature type="compositionally biased region" description="Basic and acidic residues" evidence="1">
    <location>
        <begin position="501"/>
        <end position="513"/>
    </location>
</feature>
<proteinExistence type="predicted"/>
<accession>A0A7E4VY19</accession>
<sequence length="595" mass="63638">MDSRRCILTLAFVFVCVSGAPTLTGYLPTTKIDTISSETGLTASATPNGISLALKTSETSSKFAIAIEKEKFSIGIALSGAAENQMLKITVTNPKTGKAASLKLKFSMYQSGLGHILAAQSEKLLGSIENHFVTVVVSSDGTLSVDPAKSVRFAALECSINYDATHNWFLMTLESESVAGNFQVAFGPDVLFLTRQKTASTGSWTPTTTPSALPKNGGQSYKTETSSDDVKTGNASFLKSKWWIIVLCIFLFIALIVMAGSGVFCAVKKMKSKTKGLPGGVTDKDADGLTKPSGKNTEDTVFGNMSGMERPPEQDPTKTTVLTETTEQKDTTVEPDTVTQTQKSKANSIDIMAKNAPVAKLDPNYQTSAAVKDANKASAMTTVKVEPKKNPNYQRVDGINDSIMTSTKADKPSAKTEKAPPKKPEGNYQTVASSKTPNLSADSTGDKASAQKADKTASKKPKRYFFKRTTGTDEYPETTVTEKVPIKQVSKSVPKTIVSSKDAKSVADNDKVTSQKADNTASKKPKRFFLKRTTGTDDYPDTIVGDKASATVNSKAVPKEVAGSETPKQKEDLNKSAKVDSAAKEDNYQSIPFGQ</sequence>
<reference evidence="5" key="2">
    <citation type="submission" date="2020-10" db="UniProtKB">
        <authorList>
            <consortium name="WormBaseParasite"/>
        </authorList>
    </citation>
    <scope>IDENTIFICATION</scope>
</reference>
<protein>
    <submittedName>
        <fullName evidence="5">Cadherin-like domain-containing protein</fullName>
    </submittedName>
</protein>
<reference evidence="4" key="1">
    <citation type="journal article" date="2013" name="Genetics">
        <title>The draft genome and transcriptome of Panagrellus redivivus are shaped by the harsh demands of a free-living lifestyle.</title>
        <authorList>
            <person name="Srinivasan J."/>
            <person name="Dillman A.R."/>
            <person name="Macchietto M.G."/>
            <person name="Heikkinen L."/>
            <person name="Lakso M."/>
            <person name="Fracchia K.M."/>
            <person name="Antoshechkin I."/>
            <person name="Mortazavi A."/>
            <person name="Wong G."/>
            <person name="Sternberg P.W."/>
        </authorList>
    </citation>
    <scope>NUCLEOTIDE SEQUENCE [LARGE SCALE GENOMIC DNA]</scope>
    <source>
        <strain evidence="4">MT8872</strain>
    </source>
</reference>
<evidence type="ECO:0000256" key="2">
    <source>
        <dbReference type="SAM" id="Phobius"/>
    </source>
</evidence>
<feature type="transmembrane region" description="Helical" evidence="2">
    <location>
        <begin position="242"/>
        <end position="267"/>
    </location>
</feature>
<feature type="region of interest" description="Disordered" evidence="1">
    <location>
        <begin position="276"/>
        <end position="335"/>
    </location>
</feature>
<evidence type="ECO:0000256" key="3">
    <source>
        <dbReference type="SAM" id="SignalP"/>
    </source>
</evidence>
<dbReference type="AlphaFoldDB" id="A0A7E4VY19"/>